<protein>
    <submittedName>
        <fullName evidence="1">Uncharacterized protein</fullName>
    </submittedName>
</protein>
<dbReference type="EMBL" id="CP002961">
    <property type="protein sequence ID" value="AFK02231.1"/>
    <property type="molecule type" value="Genomic_DNA"/>
</dbReference>
<accession>A0ABM5MYM4</accession>
<evidence type="ECO:0000313" key="1">
    <source>
        <dbReference type="EMBL" id="AFK02231.1"/>
    </source>
</evidence>
<gene>
    <name evidence="1" type="ordered locus">Emtol_1081</name>
</gene>
<reference evidence="1 2" key="1">
    <citation type="submission" date="2011-07" db="EMBL/GenBank/DDBJ databases">
        <title>The complete genome of chromosome of Emticicia oligotrophica DSM 17448.</title>
        <authorList>
            <consortium name="US DOE Joint Genome Institute (JGI-PGF)"/>
            <person name="Lucas S."/>
            <person name="Han J."/>
            <person name="Lapidus A."/>
            <person name="Bruce D."/>
            <person name="Goodwin L."/>
            <person name="Pitluck S."/>
            <person name="Peters L."/>
            <person name="Kyrpides N."/>
            <person name="Mavromatis K."/>
            <person name="Ivanova N."/>
            <person name="Ovchinnikova G."/>
            <person name="Teshima H."/>
            <person name="Detter J.C."/>
            <person name="Tapia R."/>
            <person name="Han C."/>
            <person name="Land M."/>
            <person name="Hauser L."/>
            <person name="Markowitz V."/>
            <person name="Cheng J.-F."/>
            <person name="Hugenholtz P."/>
            <person name="Woyke T."/>
            <person name="Wu D."/>
            <person name="Tindall B."/>
            <person name="Pomrenke H."/>
            <person name="Brambilla E."/>
            <person name="Klenk H.-P."/>
            <person name="Eisen J.A."/>
        </authorList>
    </citation>
    <scope>NUCLEOTIDE SEQUENCE [LARGE SCALE GENOMIC DNA]</scope>
    <source>
        <strain evidence="1 2">DSM 17448</strain>
    </source>
</reference>
<evidence type="ECO:0000313" key="2">
    <source>
        <dbReference type="Proteomes" id="UP000002875"/>
    </source>
</evidence>
<organism evidence="1 2">
    <name type="scientific">Emticicia oligotrophica (strain DSM 17448 / CIP 109782 / MTCC 6937 / GPTSA100-15)</name>
    <dbReference type="NCBI Taxonomy" id="929562"/>
    <lineage>
        <taxon>Bacteria</taxon>
        <taxon>Pseudomonadati</taxon>
        <taxon>Bacteroidota</taxon>
        <taxon>Cytophagia</taxon>
        <taxon>Cytophagales</taxon>
        <taxon>Leadbetterellaceae</taxon>
        <taxon>Emticicia</taxon>
    </lineage>
</organism>
<sequence length="70" mass="8324">MIFVFKTSVKTKKQIKAIKPSLNQLLLPNAKWNFDLEDHDKILRIEAEEDIVLRVRHLLSIHNFHCEELD</sequence>
<keyword evidence="2" id="KW-1185">Reference proteome</keyword>
<dbReference type="RefSeq" id="WP_015027931.1">
    <property type="nucleotide sequence ID" value="NC_018748.1"/>
</dbReference>
<proteinExistence type="predicted"/>
<name>A0ABM5MYM4_EMTOG</name>
<dbReference type="Proteomes" id="UP000002875">
    <property type="component" value="Chromosome"/>
</dbReference>